<dbReference type="EMBL" id="JBHUHU010000002">
    <property type="protein sequence ID" value="MFD2099328.1"/>
    <property type="molecule type" value="Genomic_DNA"/>
</dbReference>
<comment type="caution">
    <text evidence="1">The sequence shown here is derived from an EMBL/GenBank/DDBJ whole genome shotgun (WGS) entry which is preliminary data.</text>
</comment>
<sequence>MAQKGDRLNAFIKDSYGSPEELAKILDLGVVMLFYLEEDTFSRREVQSVVEALKGIGEWLREAPSSKCQCCKQ</sequence>
<keyword evidence="2" id="KW-1185">Reference proteome</keyword>
<dbReference type="Proteomes" id="UP001597342">
    <property type="component" value="Unassembled WGS sequence"/>
</dbReference>
<dbReference type="RefSeq" id="WP_379830092.1">
    <property type="nucleotide sequence ID" value="NZ_JBHUHU010000002.1"/>
</dbReference>
<gene>
    <name evidence="1" type="ORF">ACFSJE_06055</name>
</gene>
<protein>
    <submittedName>
        <fullName evidence="1">Uncharacterized protein</fullName>
    </submittedName>
</protein>
<evidence type="ECO:0000313" key="1">
    <source>
        <dbReference type="EMBL" id="MFD2099328.1"/>
    </source>
</evidence>
<name>A0ABW4XZ67_9FLAO</name>
<organism evidence="1 2">
    <name type="scientific">Flagellimonas iocasae</name>
    <dbReference type="NCBI Taxonomy" id="2055905"/>
    <lineage>
        <taxon>Bacteria</taxon>
        <taxon>Pseudomonadati</taxon>
        <taxon>Bacteroidota</taxon>
        <taxon>Flavobacteriia</taxon>
        <taxon>Flavobacteriales</taxon>
        <taxon>Flavobacteriaceae</taxon>
        <taxon>Flagellimonas</taxon>
    </lineage>
</organism>
<proteinExistence type="predicted"/>
<reference evidence="2" key="1">
    <citation type="journal article" date="2019" name="Int. J. Syst. Evol. Microbiol.">
        <title>The Global Catalogue of Microorganisms (GCM) 10K type strain sequencing project: providing services to taxonomists for standard genome sequencing and annotation.</title>
        <authorList>
            <consortium name="The Broad Institute Genomics Platform"/>
            <consortium name="The Broad Institute Genome Sequencing Center for Infectious Disease"/>
            <person name="Wu L."/>
            <person name="Ma J."/>
        </authorList>
    </citation>
    <scope>NUCLEOTIDE SEQUENCE [LARGE SCALE GENOMIC DNA]</scope>
    <source>
        <strain evidence="2">JCM 3389</strain>
    </source>
</reference>
<evidence type="ECO:0000313" key="2">
    <source>
        <dbReference type="Proteomes" id="UP001597342"/>
    </source>
</evidence>
<accession>A0ABW4XZ67</accession>